<keyword evidence="1" id="KW-0472">Membrane</keyword>
<protein>
    <recommendedName>
        <fullName evidence="4">DUF4190 domain-containing protein</fullName>
    </recommendedName>
</protein>
<dbReference type="Proteomes" id="UP001595960">
    <property type="component" value="Unassembled WGS sequence"/>
</dbReference>
<comment type="caution">
    <text evidence="2">The sequence shown here is derived from an EMBL/GenBank/DDBJ whole genome shotgun (WGS) entry which is preliminary data.</text>
</comment>
<evidence type="ECO:0000313" key="2">
    <source>
        <dbReference type="EMBL" id="MFC4827655.1"/>
    </source>
</evidence>
<feature type="transmembrane region" description="Helical" evidence="1">
    <location>
        <begin position="26"/>
        <end position="45"/>
    </location>
</feature>
<dbReference type="EMBL" id="JBHSJC010000001">
    <property type="protein sequence ID" value="MFC4827655.1"/>
    <property type="molecule type" value="Genomic_DNA"/>
</dbReference>
<keyword evidence="3" id="KW-1185">Reference proteome</keyword>
<evidence type="ECO:0000256" key="1">
    <source>
        <dbReference type="SAM" id="Phobius"/>
    </source>
</evidence>
<sequence>MSAIARHPASPEPPADPPALRGPLRVLGLVSLGLGAVAAAVAFVTPLRSPAATAALAALAIAAVALAALVQAGARRTGRRTSGPATAGFMLGVAALGILAVSFVPAALGLGLSA</sequence>
<accession>A0ABV9R230</accession>
<feature type="transmembrane region" description="Helical" evidence="1">
    <location>
        <begin position="51"/>
        <end position="74"/>
    </location>
</feature>
<organism evidence="2 3">
    <name type="scientific">Agromyces aurantiacus</name>
    <dbReference type="NCBI Taxonomy" id="165814"/>
    <lineage>
        <taxon>Bacteria</taxon>
        <taxon>Bacillati</taxon>
        <taxon>Actinomycetota</taxon>
        <taxon>Actinomycetes</taxon>
        <taxon>Micrococcales</taxon>
        <taxon>Microbacteriaceae</taxon>
        <taxon>Agromyces</taxon>
    </lineage>
</organism>
<keyword evidence="1" id="KW-0812">Transmembrane</keyword>
<keyword evidence="1" id="KW-1133">Transmembrane helix</keyword>
<dbReference type="RefSeq" id="WP_204395696.1">
    <property type="nucleotide sequence ID" value="NZ_JAFBBW010000001.1"/>
</dbReference>
<reference evidence="3" key="1">
    <citation type="journal article" date="2019" name="Int. J. Syst. Evol. Microbiol.">
        <title>The Global Catalogue of Microorganisms (GCM) 10K type strain sequencing project: providing services to taxonomists for standard genome sequencing and annotation.</title>
        <authorList>
            <consortium name="The Broad Institute Genomics Platform"/>
            <consortium name="The Broad Institute Genome Sequencing Center for Infectious Disease"/>
            <person name="Wu L."/>
            <person name="Ma J."/>
        </authorList>
    </citation>
    <scope>NUCLEOTIDE SEQUENCE [LARGE SCALE GENOMIC DNA]</scope>
    <source>
        <strain evidence="3">CGMCC 1.12192</strain>
    </source>
</reference>
<proteinExistence type="predicted"/>
<evidence type="ECO:0000313" key="3">
    <source>
        <dbReference type="Proteomes" id="UP001595960"/>
    </source>
</evidence>
<name>A0ABV9R230_9MICO</name>
<gene>
    <name evidence="2" type="ORF">ACFPER_02570</name>
</gene>
<feature type="transmembrane region" description="Helical" evidence="1">
    <location>
        <begin position="86"/>
        <end position="108"/>
    </location>
</feature>
<evidence type="ECO:0008006" key="4">
    <source>
        <dbReference type="Google" id="ProtNLM"/>
    </source>
</evidence>